<organism evidence="2 3">
    <name type="scientific">Luteimonas terricola</name>
    <dbReference type="NCBI Taxonomy" id="645597"/>
    <lineage>
        <taxon>Bacteria</taxon>
        <taxon>Pseudomonadati</taxon>
        <taxon>Pseudomonadota</taxon>
        <taxon>Gammaproteobacteria</taxon>
        <taxon>Lysobacterales</taxon>
        <taxon>Lysobacteraceae</taxon>
        <taxon>Luteimonas</taxon>
    </lineage>
</organism>
<comment type="caution">
    <text evidence="2">The sequence shown here is derived from an EMBL/GenBank/DDBJ whole genome shotgun (WGS) entry which is preliminary data.</text>
</comment>
<gene>
    <name evidence="2" type="ORF">GCM10011394_16450</name>
</gene>
<dbReference type="EMBL" id="BMME01000001">
    <property type="protein sequence ID" value="GGK07859.1"/>
    <property type="molecule type" value="Genomic_DNA"/>
</dbReference>
<sequence length="156" mass="16935">MTTTRILLCAFLALMLPGLALANQPRVDVGAGAFEEQRGQVQADLADGETYSEISQADRAAVIEALGKMESLLGGRPVSALTEAEKVQLMNAQSLVNTRLTAASEDSRLVCRREAAVGSRLQRSQCLTVAQRRRQREESQEAINAHNRGFKLIGEP</sequence>
<feature type="chain" id="PRO_5045237202" description="Secreted protein" evidence="1">
    <location>
        <begin position="23"/>
        <end position="156"/>
    </location>
</feature>
<proteinExistence type="predicted"/>
<evidence type="ECO:0000313" key="2">
    <source>
        <dbReference type="EMBL" id="GGK07859.1"/>
    </source>
</evidence>
<evidence type="ECO:0000313" key="3">
    <source>
        <dbReference type="Proteomes" id="UP000599009"/>
    </source>
</evidence>
<accession>A0ABQ2EE77</accession>
<reference evidence="3" key="1">
    <citation type="journal article" date="2019" name="Int. J. Syst. Evol. Microbiol.">
        <title>The Global Catalogue of Microorganisms (GCM) 10K type strain sequencing project: providing services to taxonomists for standard genome sequencing and annotation.</title>
        <authorList>
            <consortium name="The Broad Institute Genomics Platform"/>
            <consortium name="The Broad Institute Genome Sequencing Center for Infectious Disease"/>
            <person name="Wu L."/>
            <person name="Ma J."/>
        </authorList>
    </citation>
    <scope>NUCLEOTIDE SEQUENCE [LARGE SCALE GENOMIC DNA]</scope>
    <source>
        <strain evidence="3">CGMCC 1.8985</strain>
    </source>
</reference>
<evidence type="ECO:0008006" key="4">
    <source>
        <dbReference type="Google" id="ProtNLM"/>
    </source>
</evidence>
<feature type="signal peptide" evidence="1">
    <location>
        <begin position="1"/>
        <end position="22"/>
    </location>
</feature>
<evidence type="ECO:0000256" key="1">
    <source>
        <dbReference type="SAM" id="SignalP"/>
    </source>
</evidence>
<protein>
    <recommendedName>
        <fullName evidence="4">Secreted protein</fullName>
    </recommendedName>
</protein>
<keyword evidence="1" id="KW-0732">Signal</keyword>
<keyword evidence="3" id="KW-1185">Reference proteome</keyword>
<dbReference type="Proteomes" id="UP000599009">
    <property type="component" value="Unassembled WGS sequence"/>
</dbReference>
<dbReference type="RefSeq" id="WP_132986304.1">
    <property type="nucleotide sequence ID" value="NZ_BMME01000001.1"/>
</dbReference>
<name>A0ABQ2EE77_9GAMM</name>